<dbReference type="EMBL" id="KK784885">
    <property type="protein sequence ID" value="KDO73495.1"/>
    <property type="molecule type" value="Genomic_DNA"/>
</dbReference>
<dbReference type="AlphaFoldDB" id="A0A067G4X3"/>
<name>A0A067G4X3_CITSI</name>
<sequence>MLFASHNLYSNMLPLASKTLKKDDDAQEAWRSKLGFSCSFIQWRQRQLGGKRRSSCPMTLLSCLVCAEIV</sequence>
<keyword evidence="2" id="KW-1185">Reference proteome</keyword>
<reference evidence="1 2" key="1">
    <citation type="submission" date="2014-04" db="EMBL/GenBank/DDBJ databases">
        <authorList>
            <consortium name="International Citrus Genome Consortium"/>
            <person name="Gmitter F."/>
            <person name="Chen C."/>
            <person name="Farmerie W."/>
            <person name="Harkins T."/>
            <person name="Desany B."/>
            <person name="Mohiuddin M."/>
            <person name="Kodira C."/>
            <person name="Borodovsky M."/>
            <person name="Lomsadze A."/>
            <person name="Burns P."/>
            <person name="Jenkins J."/>
            <person name="Prochnik S."/>
            <person name="Shu S."/>
            <person name="Chapman J."/>
            <person name="Pitluck S."/>
            <person name="Schmutz J."/>
            <person name="Rokhsar D."/>
        </authorList>
    </citation>
    <scope>NUCLEOTIDE SEQUENCE</scope>
</reference>
<dbReference type="Proteomes" id="UP000027120">
    <property type="component" value="Unassembled WGS sequence"/>
</dbReference>
<protein>
    <submittedName>
        <fullName evidence="1">Uncharacterized protein</fullName>
    </submittedName>
</protein>
<evidence type="ECO:0000313" key="1">
    <source>
        <dbReference type="EMBL" id="KDO73495.1"/>
    </source>
</evidence>
<organism evidence="1 2">
    <name type="scientific">Citrus sinensis</name>
    <name type="common">Sweet orange</name>
    <name type="synonym">Citrus aurantium var. sinensis</name>
    <dbReference type="NCBI Taxonomy" id="2711"/>
    <lineage>
        <taxon>Eukaryota</taxon>
        <taxon>Viridiplantae</taxon>
        <taxon>Streptophyta</taxon>
        <taxon>Embryophyta</taxon>
        <taxon>Tracheophyta</taxon>
        <taxon>Spermatophyta</taxon>
        <taxon>Magnoliopsida</taxon>
        <taxon>eudicotyledons</taxon>
        <taxon>Gunneridae</taxon>
        <taxon>Pentapetalae</taxon>
        <taxon>rosids</taxon>
        <taxon>malvids</taxon>
        <taxon>Sapindales</taxon>
        <taxon>Rutaceae</taxon>
        <taxon>Aurantioideae</taxon>
        <taxon>Citrus</taxon>
    </lineage>
</organism>
<accession>A0A067G4X3</accession>
<gene>
    <name evidence="1" type="ORF">CISIN_1g036228mg</name>
</gene>
<evidence type="ECO:0000313" key="2">
    <source>
        <dbReference type="Proteomes" id="UP000027120"/>
    </source>
</evidence>
<proteinExistence type="predicted"/>